<comment type="similarity">
    <text evidence="1">Belongs to the bacterial solute-binding protein 8 family.</text>
</comment>
<dbReference type="PROSITE" id="PS51257">
    <property type="entry name" value="PROKAR_LIPOPROTEIN"/>
    <property type="match status" value="1"/>
</dbReference>
<evidence type="ECO:0000256" key="1">
    <source>
        <dbReference type="ARBA" id="ARBA00008814"/>
    </source>
</evidence>
<dbReference type="SUPFAM" id="SSF53807">
    <property type="entry name" value="Helical backbone' metal receptor"/>
    <property type="match status" value="1"/>
</dbReference>
<feature type="domain" description="Fe/B12 periplasmic-binding" evidence="3">
    <location>
        <begin position="62"/>
        <end position="332"/>
    </location>
</feature>
<proteinExistence type="inferred from homology"/>
<evidence type="ECO:0000259" key="3">
    <source>
        <dbReference type="PROSITE" id="PS50983"/>
    </source>
</evidence>
<accession>A0A2H1L4Z5</accession>
<reference evidence="5" key="1">
    <citation type="submission" date="2017-03" db="EMBL/GenBank/DDBJ databases">
        <authorList>
            <person name="Monnet C."/>
        </authorList>
    </citation>
    <scope>NUCLEOTIDE SEQUENCE [LARGE SCALE GENOMIC DNA]</scope>
    <source>
        <strain evidence="5">SJ5-8</strain>
    </source>
</reference>
<feature type="chain" id="PRO_5038455978" evidence="2">
    <location>
        <begin position="25"/>
        <end position="332"/>
    </location>
</feature>
<dbReference type="EMBL" id="FXZM01000006">
    <property type="protein sequence ID" value="SMY11962.1"/>
    <property type="molecule type" value="Genomic_DNA"/>
</dbReference>
<dbReference type="InterPro" id="IPR022287">
    <property type="entry name" value="ABC_trnsptr_F420-0_sub-bd_pred"/>
</dbReference>
<evidence type="ECO:0000256" key="2">
    <source>
        <dbReference type="SAM" id="SignalP"/>
    </source>
</evidence>
<dbReference type="InterPro" id="IPR002491">
    <property type="entry name" value="ABC_transptr_periplasmic_BD"/>
</dbReference>
<dbReference type="Proteomes" id="UP000234462">
    <property type="component" value="Unassembled WGS sequence"/>
</dbReference>
<organism evidence="4 5">
    <name type="scientific">Brevibacterium jeotgali</name>
    <dbReference type="NCBI Taxonomy" id="1262550"/>
    <lineage>
        <taxon>Bacteria</taxon>
        <taxon>Bacillati</taxon>
        <taxon>Actinomycetota</taxon>
        <taxon>Actinomycetes</taxon>
        <taxon>Micrococcales</taxon>
        <taxon>Brevibacteriaceae</taxon>
        <taxon>Brevibacterium</taxon>
    </lineage>
</organism>
<dbReference type="InterPro" id="IPR050902">
    <property type="entry name" value="ABC_Transporter_SBP"/>
</dbReference>
<sequence length="332" mass="34389">MRSSRRAPALLAAALTLSACGGEAAGPSAAEAAPSADPAHAGYPLAIDNCGTDVEVAQPPQRIVTIKSSATELVLSLGLGDRLVGTAFADSPLPGSLESAAAGVPELSDGAPSQEAVLELEPDLVYAGWESAFSADGAGERGSLHSLGVGTYVSPAACQGAGYKPEKLDFEAVFDDIREAGELFDAQPAADELVAQQQQVLDSVEPVDGAPAALWYSSGTDTPFVGGGTGAPAMIMERLGMENIASDVEDTWTSLSWEVIAERDPEVIILIDAEWNTAEDKIHRLESSPVTSELRAVRTGSYLRLPFAASEAGVRNAEAVAELAEQLEAQRG</sequence>
<gene>
    <name evidence="4" type="ORF">BJEO58_01556</name>
</gene>
<dbReference type="NCBIfam" id="TIGR03868">
    <property type="entry name" value="F420-O_ABCperi"/>
    <property type="match status" value="1"/>
</dbReference>
<keyword evidence="2" id="KW-0732">Signal</keyword>
<keyword evidence="5" id="KW-1185">Reference proteome</keyword>
<dbReference type="Gene3D" id="3.40.50.1980">
    <property type="entry name" value="Nitrogenase molybdenum iron protein domain"/>
    <property type="match status" value="2"/>
</dbReference>
<dbReference type="PROSITE" id="PS50983">
    <property type="entry name" value="FE_B12_PBP"/>
    <property type="match status" value="1"/>
</dbReference>
<dbReference type="PANTHER" id="PTHR30535">
    <property type="entry name" value="VITAMIN B12-BINDING PROTEIN"/>
    <property type="match status" value="1"/>
</dbReference>
<dbReference type="OrthoDB" id="9797850at2"/>
<dbReference type="PANTHER" id="PTHR30535:SF7">
    <property type="entry name" value="IRON(III) DICITRATE-BINDING PROTEIN"/>
    <property type="match status" value="1"/>
</dbReference>
<dbReference type="Pfam" id="PF01497">
    <property type="entry name" value="Peripla_BP_2"/>
    <property type="match status" value="1"/>
</dbReference>
<feature type="signal peptide" evidence="2">
    <location>
        <begin position="1"/>
        <end position="24"/>
    </location>
</feature>
<dbReference type="AlphaFoldDB" id="A0A2H1L4Z5"/>
<name>A0A2H1L4Z5_9MICO</name>
<protein>
    <submittedName>
        <fullName evidence="4">Iron complex transport system substrate-binding protein</fullName>
    </submittedName>
</protein>
<dbReference type="RefSeq" id="WP_101588906.1">
    <property type="nucleotide sequence ID" value="NZ_FXZM01000006.1"/>
</dbReference>
<evidence type="ECO:0000313" key="5">
    <source>
        <dbReference type="Proteomes" id="UP000234462"/>
    </source>
</evidence>
<evidence type="ECO:0000313" key="4">
    <source>
        <dbReference type="EMBL" id="SMY11962.1"/>
    </source>
</evidence>